<dbReference type="EMBL" id="GDHC01021279">
    <property type="protein sequence ID" value="JAP97349.1"/>
    <property type="molecule type" value="Transcribed_RNA"/>
</dbReference>
<reference evidence="6" key="2">
    <citation type="submission" date="2014-07" db="EMBL/GenBank/DDBJ databases">
        <authorList>
            <person name="Hull J."/>
        </authorList>
    </citation>
    <scope>NUCLEOTIDE SEQUENCE</scope>
</reference>
<feature type="transmembrane region" description="Helical" evidence="5">
    <location>
        <begin position="103"/>
        <end position="124"/>
    </location>
</feature>
<keyword evidence="3 5" id="KW-1133">Transmembrane helix</keyword>
<sequence length="180" mass="19779">MAHRHSVLTRGATAAMEGVQWLNNQTINTILPLSSREEIYKAHIYHKTGAKHFSTIPATFSKNYYDHNNIALLAELSPNLGDDSNDDDDEGCGPLDGLYSNKLHIAAVFIILLASLIGTLIPILGKRFPALRVHKFVYVVGKNVGTGVMMAVGMIHMINEAVHEFDASCAPQQFQDAYEA</sequence>
<evidence type="ECO:0000256" key="2">
    <source>
        <dbReference type="ARBA" id="ARBA00022692"/>
    </source>
</evidence>
<dbReference type="InterPro" id="IPR003689">
    <property type="entry name" value="ZIP"/>
</dbReference>
<keyword evidence="4 5" id="KW-0472">Membrane</keyword>
<dbReference type="AlphaFoldDB" id="A0A0A9VV82"/>
<dbReference type="GO" id="GO:0046873">
    <property type="term" value="F:metal ion transmembrane transporter activity"/>
    <property type="evidence" value="ECO:0007669"/>
    <property type="project" value="InterPro"/>
</dbReference>
<evidence type="ECO:0000256" key="5">
    <source>
        <dbReference type="SAM" id="Phobius"/>
    </source>
</evidence>
<keyword evidence="2 5" id="KW-0812">Transmembrane</keyword>
<reference evidence="6" key="1">
    <citation type="journal article" date="2014" name="PLoS ONE">
        <title>Transcriptome-Based Identification of ABC Transporters in the Western Tarnished Plant Bug Lygus hesperus.</title>
        <authorList>
            <person name="Hull J.J."/>
            <person name="Chaney K."/>
            <person name="Geib S.M."/>
            <person name="Fabrick J.A."/>
            <person name="Brent C.S."/>
            <person name="Walsh D."/>
            <person name="Lavine L.C."/>
        </authorList>
    </citation>
    <scope>NUCLEOTIDE SEQUENCE</scope>
</reference>
<dbReference type="Pfam" id="PF02535">
    <property type="entry name" value="Zip"/>
    <property type="match status" value="1"/>
</dbReference>
<feature type="transmembrane region" description="Helical" evidence="5">
    <location>
        <begin position="136"/>
        <end position="158"/>
    </location>
</feature>
<proteinExistence type="predicted"/>
<organism evidence="6">
    <name type="scientific">Lygus hesperus</name>
    <name type="common">Western plant bug</name>
    <dbReference type="NCBI Taxonomy" id="30085"/>
    <lineage>
        <taxon>Eukaryota</taxon>
        <taxon>Metazoa</taxon>
        <taxon>Ecdysozoa</taxon>
        <taxon>Arthropoda</taxon>
        <taxon>Hexapoda</taxon>
        <taxon>Insecta</taxon>
        <taxon>Pterygota</taxon>
        <taxon>Neoptera</taxon>
        <taxon>Paraneoptera</taxon>
        <taxon>Hemiptera</taxon>
        <taxon>Heteroptera</taxon>
        <taxon>Panheteroptera</taxon>
        <taxon>Cimicomorpha</taxon>
        <taxon>Miridae</taxon>
        <taxon>Mirini</taxon>
        <taxon>Lygus</taxon>
    </lineage>
</organism>
<comment type="subcellular location">
    <subcellularLocation>
        <location evidence="1">Membrane</location>
        <topology evidence="1">Multi-pass membrane protein</topology>
    </subcellularLocation>
</comment>
<accession>A0A0A9VV82</accession>
<evidence type="ECO:0000256" key="4">
    <source>
        <dbReference type="ARBA" id="ARBA00023136"/>
    </source>
</evidence>
<dbReference type="GO" id="GO:0016020">
    <property type="term" value="C:membrane"/>
    <property type="evidence" value="ECO:0007669"/>
    <property type="project" value="UniProtKB-SubCell"/>
</dbReference>
<evidence type="ECO:0000313" key="6">
    <source>
        <dbReference type="EMBL" id="JAG00152.1"/>
    </source>
</evidence>
<protein>
    <submittedName>
        <fullName evidence="6">Zinc transporter 3</fullName>
    </submittedName>
</protein>
<evidence type="ECO:0000256" key="3">
    <source>
        <dbReference type="ARBA" id="ARBA00022989"/>
    </source>
</evidence>
<reference evidence="7" key="3">
    <citation type="journal article" date="2016" name="Gigascience">
        <title>De novo construction of an expanded transcriptome assembly for the western tarnished plant bug, Lygus hesperus.</title>
        <authorList>
            <person name="Tassone E.E."/>
            <person name="Geib S.M."/>
            <person name="Hall B."/>
            <person name="Fabrick J.A."/>
            <person name="Brent C.S."/>
            <person name="Hull J.J."/>
        </authorList>
    </citation>
    <scope>NUCLEOTIDE SEQUENCE</scope>
</reference>
<dbReference type="EMBL" id="GBHO01043452">
    <property type="protein sequence ID" value="JAG00152.1"/>
    <property type="molecule type" value="Transcribed_RNA"/>
</dbReference>
<evidence type="ECO:0000313" key="7">
    <source>
        <dbReference type="EMBL" id="JAP97349.1"/>
    </source>
</evidence>
<gene>
    <name evidence="6" type="primary">ZIP3</name>
    <name evidence="6" type="ORF">CM83_6268</name>
    <name evidence="7" type="ORF">g.56625</name>
</gene>
<name>A0A0A9VV82_LYGHE</name>
<evidence type="ECO:0000256" key="1">
    <source>
        <dbReference type="ARBA" id="ARBA00004141"/>
    </source>
</evidence>